<feature type="region of interest" description="Disordered" evidence="1">
    <location>
        <begin position="1"/>
        <end position="58"/>
    </location>
</feature>
<dbReference type="AlphaFoldDB" id="A0A0C9SXH1"/>
<reference evidence="2 3" key="1">
    <citation type="submission" date="2014-06" db="EMBL/GenBank/DDBJ databases">
        <title>Evolutionary Origins and Diversification of the Mycorrhizal Mutualists.</title>
        <authorList>
            <consortium name="DOE Joint Genome Institute"/>
            <consortium name="Mycorrhizal Genomics Consortium"/>
            <person name="Kohler A."/>
            <person name="Kuo A."/>
            <person name="Nagy L.G."/>
            <person name="Floudas D."/>
            <person name="Copeland A."/>
            <person name="Barry K.W."/>
            <person name="Cichocki N."/>
            <person name="Veneault-Fourrey C."/>
            <person name="LaButti K."/>
            <person name="Lindquist E.A."/>
            <person name="Lipzen A."/>
            <person name="Lundell T."/>
            <person name="Morin E."/>
            <person name="Murat C."/>
            <person name="Riley R."/>
            <person name="Ohm R."/>
            <person name="Sun H."/>
            <person name="Tunlid A."/>
            <person name="Henrissat B."/>
            <person name="Grigoriev I.V."/>
            <person name="Hibbett D.S."/>
            <person name="Martin F."/>
        </authorList>
    </citation>
    <scope>NUCLEOTIDE SEQUENCE [LARGE SCALE GENOMIC DNA]</scope>
    <source>
        <strain evidence="2 3">FD-325 SS-3</strain>
    </source>
</reference>
<organism evidence="2 3">
    <name type="scientific">Plicaturopsis crispa FD-325 SS-3</name>
    <dbReference type="NCBI Taxonomy" id="944288"/>
    <lineage>
        <taxon>Eukaryota</taxon>
        <taxon>Fungi</taxon>
        <taxon>Dikarya</taxon>
        <taxon>Basidiomycota</taxon>
        <taxon>Agaricomycotina</taxon>
        <taxon>Agaricomycetes</taxon>
        <taxon>Agaricomycetidae</taxon>
        <taxon>Amylocorticiales</taxon>
        <taxon>Amylocorticiaceae</taxon>
        <taxon>Plicatura</taxon>
        <taxon>Plicaturopsis crispa</taxon>
    </lineage>
</organism>
<evidence type="ECO:0000256" key="1">
    <source>
        <dbReference type="SAM" id="MobiDB-lite"/>
    </source>
</evidence>
<name>A0A0C9SXH1_PLICR</name>
<proteinExistence type="predicted"/>
<sequence length="58" mass="6389">MASCSQAQARNKPQGSSSQRCIVHASSFPLQATRRPRGSSRHKFQRTNTYGGVHTKVC</sequence>
<keyword evidence="3" id="KW-1185">Reference proteome</keyword>
<gene>
    <name evidence="2" type="ORF">PLICRDRAFT_363891</name>
</gene>
<evidence type="ECO:0000313" key="2">
    <source>
        <dbReference type="EMBL" id="KII84390.1"/>
    </source>
</evidence>
<accession>A0A0C9SXH1</accession>
<dbReference type="HOGENOM" id="CLU_2980118_0_0_1"/>
<dbReference type="Proteomes" id="UP000053263">
    <property type="component" value="Unassembled WGS sequence"/>
</dbReference>
<evidence type="ECO:0000313" key="3">
    <source>
        <dbReference type="Proteomes" id="UP000053263"/>
    </source>
</evidence>
<dbReference type="EMBL" id="KN832571">
    <property type="protein sequence ID" value="KII84390.1"/>
    <property type="molecule type" value="Genomic_DNA"/>
</dbReference>
<feature type="compositionally biased region" description="Basic residues" evidence="1">
    <location>
        <begin position="34"/>
        <end position="45"/>
    </location>
</feature>
<feature type="compositionally biased region" description="Polar residues" evidence="1">
    <location>
        <begin position="1"/>
        <end position="20"/>
    </location>
</feature>
<protein>
    <submittedName>
        <fullName evidence="2">Uncharacterized protein</fullName>
    </submittedName>
</protein>